<proteinExistence type="predicted"/>
<comment type="caution">
    <text evidence="4">The sequence shown here is derived from an EMBL/GenBank/DDBJ whole genome shotgun (WGS) entry which is preliminary data.</text>
</comment>
<dbReference type="InterPro" id="IPR023772">
    <property type="entry name" value="DNA-bd_HTH_TetR-type_CS"/>
</dbReference>
<evidence type="ECO:0000256" key="2">
    <source>
        <dbReference type="PROSITE-ProRule" id="PRU00335"/>
    </source>
</evidence>
<evidence type="ECO:0000313" key="5">
    <source>
        <dbReference type="Proteomes" id="UP000613840"/>
    </source>
</evidence>
<evidence type="ECO:0000259" key="3">
    <source>
        <dbReference type="PROSITE" id="PS50977"/>
    </source>
</evidence>
<sequence length="205" mass="22544">MPKVTEQYKDNRRAQITAAAARCFAAKGVHRTSMSDIIAESGLSAGAIYNHFKSKQEITVSVGATLIKGRVLEAVQALESEAGPVGPGQLLGRALRELDSGRVDDQPLSAVIIQLWAEAVVDETLMVLMQQQIRTIRTGFVGPIKRWAREVHGQTPARAARWADEVSQLLISMATGYVIQRALFPDFDRRKYIADAQRIITSMTP</sequence>
<dbReference type="AlphaFoldDB" id="A0A917S0V3"/>
<dbReference type="GO" id="GO:0003700">
    <property type="term" value="F:DNA-binding transcription factor activity"/>
    <property type="evidence" value="ECO:0007669"/>
    <property type="project" value="TreeGrafter"/>
</dbReference>
<dbReference type="Proteomes" id="UP000613840">
    <property type="component" value="Unassembled WGS sequence"/>
</dbReference>
<dbReference type="PROSITE" id="PS01081">
    <property type="entry name" value="HTH_TETR_1"/>
    <property type="match status" value="1"/>
</dbReference>
<dbReference type="PROSITE" id="PS50977">
    <property type="entry name" value="HTH_TETR_2"/>
    <property type="match status" value="1"/>
</dbReference>
<dbReference type="InterPro" id="IPR050109">
    <property type="entry name" value="HTH-type_TetR-like_transc_reg"/>
</dbReference>
<dbReference type="InterPro" id="IPR009057">
    <property type="entry name" value="Homeodomain-like_sf"/>
</dbReference>
<reference evidence="4" key="2">
    <citation type="submission" date="2020-09" db="EMBL/GenBank/DDBJ databases">
        <authorList>
            <person name="Sun Q."/>
            <person name="Zhou Y."/>
        </authorList>
    </citation>
    <scope>NUCLEOTIDE SEQUENCE</scope>
    <source>
        <strain evidence="4">CGMCC 4.7306</strain>
    </source>
</reference>
<keyword evidence="5" id="KW-1185">Reference proteome</keyword>
<evidence type="ECO:0000313" key="4">
    <source>
        <dbReference type="EMBL" id="GGL48969.1"/>
    </source>
</evidence>
<dbReference type="EMBL" id="BMMZ01000001">
    <property type="protein sequence ID" value="GGL48969.1"/>
    <property type="molecule type" value="Genomic_DNA"/>
</dbReference>
<dbReference type="SUPFAM" id="SSF46689">
    <property type="entry name" value="Homeodomain-like"/>
    <property type="match status" value="1"/>
</dbReference>
<feature type="domain" description="HTH tetR-type" evidence="3">
    <location>
        <begin position="10"/>
        <end position="70"/>
    </location>
</feature>
<protein>
    <recommendedName>
        <fullName evidence="3">HTH tetR-type domain-containing protein</fullName>
    </recommendedName>
</protein>
<dbReference type="RefSeq" id="WP_188893468.1">
    <property type="nucleotide sequence ID" value="NZ_BMMZ01000001.1"/>
</dbReference>
<dbReference type="PANTHER" id="PTHR30055:SF229">
    <property type="entry name" value="HTH-TYPE TRANSCRIPTIONAL REPRESSOR RV1474C"/>
    <property type="match status" value="1"/>
</dbReference>
<evidence type="ECO:0000256" key="1">
    <source>
        <dbReference type="ARBA" id="ARBA00023125"/>
    </source>
</evidence>
<organism evidence="4 5">
    <name type="scientific">Microlunatus endophyticus</name>
    <dbReference type="NCBI Taxonomy" id="1716077"/>
    <lineage>
        <taxon>Bacteria</taxon>
        <taxon>Bacillati</taxon>
        <taxon>Actinomycetota</taxon>
        <taxon>Actinomycetes</taxon>
        <taxon>Propionibacteriales</taxon>
        <taxon>Propionibacteriaceae</taxon>
        <taxon>Microlunatus</taxon>
    </lineage>
</organism>
<dbReference type="Gene3D" id="1.10.357.10">
    <property type="entry name" value="Tetracycline Repressor, domain 2"/>
    <property type="match status" value="1"/>
</dbReference>
<name>A0A917S0V3_9ACTN</name>
<dbReference type="Pfam" id="PF00440">
    <property type="entry name" value="TetR_N"/>
    <property type="match status" value="1"/>
</dbReference>
<dbReference type="PRINTS" id="PR00455">
    <property type="entry name" value="HTHTETR"/>
</dbReference>
<reference evidence="4" key="1">
    <citation type="journal article" date="2014" name="Int. J. Syst. Evol. Microbiol.">
        <title>Complete genome sequence of Corynebacterium casei LMG S-19264T (=DSM 44701T), isolated from a smear-ripened cheese.</title>
        <authorList>
            <consortium name="US DOE Joint Genome Institute (JGI-PGF)"/>
            <person name="Walter F."/>
            <person name="Albersmeier A."/>
            <person name="Kalinowski J."/>
            <person name="Ruckert C."/>
        </authorList>
    </citation>
    <scope>NUCLEOTIDE SEQUENCE</scope>
    <source>
        <strain evidence="4">CGMCC 4.7306</strain>
    </source>
</reference>
<feature type="DNA-binding region" description="H-T-H motif" evidence="2">
    <location>
        <begin position="33"/>
        <end position="52"/>
    </location>
</feature>
<dbReference type="PANTHER" id="PTHR30055">
    <property type="entry name" value="HTH-TYPE TRANSCRIPTIONAL REGULATOR RUTR"/>
    <property type="match status" value="1"/>
</dbReference>
<accession>A0A917S0V3</accession>
<dbReference type="InterPro" id="IPR001647">
    <property type="entry name" value="HTH_TetR"/>
</dbReference>
<gene>
    <name evidence="4" type="ORF">GCM10011575_03800</name>
</gene>
<dbReference type="GO" id="GO:0000976">
    <property type="term" value="F:transcription cis-regulatory region binding"/>
    <property type="evidence" value="ECO:0007669"/>
    <property type="project" value="TreeGrafter"/>
</dbReference>
<keyword evidence="1 2" id="KW-0238">DNA-binding</keyword>